<dbReference type="SUPFAM" id="SSF54928">
    <property type="entry name" value="RNA-binding domain, RBD"/>
    <property type="match status" value="1"/>
</dbReference>
<accession>A0AAW1X1F1</accession>
<protein>
    <recommendedName>
        <fullName evidence="3">RRM domain-containing protein</fullName>
    </recommendedName>
</protein>
<evidence type="ECO:0000313" key="2">
    <source>
        <dbReference type="Proteomes" id="UP001457282"/>
    </source>
</evidence>
<dbReference type="GO" id="GO:0005634">
    <property type="term" value="C:nucleus"/>
    <property type="evidence" value="ECO:0007669"/>
    <property type="project" value="InterPro"/>
</dbReference>
<gene>
    <name evidence="1" type="ORF">M0R45_026912</name>
</gene>
<organism evidence="1 2">
    <name type="scientific">Rubus argutus</name>
    <name type="common">Southern blackberry</name>
    <dbReference type="NCBI Taxonomy" id="59490"/>
    <lineage>
        <taxon>Eukaryota</taxon>
        <taxon>Viridiplantae</taxon>
        <taxon>Streptophyta</taxon>
        <taxon>Embryophyta</taxon>
        <taxon>Tracheophyta</taxon>
        <taxon>Spermatophyta</taxon>
        <taxon>Magnoliopsida</taxon>
        <taxon>eudicotyledons</taxon>
        <taxon>Gunneridae</taxon>
        <taxon>Pentapetalae</taxon>
        <taxon>rosids</taxon>
        <taxon>fabids</taxon>
        <taxon>Rosales</taxon>
        <taxon>Rosaceae</taxon>
        <taxon>Rosoideae</taxon>
        <taxon>Rosoideae incertae sedis</taxon>
        <taxon>Rubus</taxon>
    </lineage>
</organism>
<keyword evidence="2" id="KW-1185">Reference proteome</keyword>
<dbReference type="GO" id="GO:0005737">
    <property type="term" value="C:cytoplasm"/>
    <property type="evidence" value="ECO:0007669"/>
    <property type="project" value="InterPro"/>
</dbReference>
<dbReference type="PANTHER" id="PTHR45894">
    <property type="entry name" value="RNA-BINDING PROTEIN 8A"/>
    <property type="match status" value="1"/>
</dbReference>
<comment type="caution">
    <text evidence="1">The sequence shown here is derived from an EMBL/GenBank/DDBJ whole genome shotgun (WGS) entry which is preliminary data.</text>
</comment>
<sequence length="87" mass="9557">MACSGAIEGWIILVIGIHEEVQEDDLHNVFGEFGEIKNLLTGFVKAQAAISRMDGDSIPTHIVNVDWDSSGSFLDGSKKKNTRFVLH</sequence>
<name>A0AAW1X1F1_RUBAR</name>
<evidence type="ECO:0008006" key="3">
    <source>
        <dbReference type="Google" id="ProtNLM"/>
    </source>
</evidence>
<dbReference type="EMBL" id="JBEDUW010000005">
    <property type="protein sequence ID" value="KAK9929834.1"/>
    <property type="molecule type" value="Genomic_DNA"/>
</dbReference>
<dbReference type="GO" id="GO:0003723">
    <property type="term" value="F:RNA binding"/>
    <property type="evidence" value="ECO:0007669"/>
    <property type="project" value="InterPro"/>
</dbReference>
<proteinExistence type="predicted"/>
<reference evidence="1 2" key="1">
    <citation type="journal article" date="2023" name="G3 (Bethesda)">
        <title>A chromosome-length genome assembly and annotation of blackberry (Rubus argutus, cv. 'Hillquist').</title>
        <authorList>
            <person name="Bruna T."/>
            <person name="Aryal R."/>
            <person name="Dudchenko O."/>
            <person name="Sargent D.J."/>
            <person name="Mead D."/>
            <person name="Buti M."/>
            <person name="Cavallini A."/>
            <person name="Hytonen T."/>
            <person name="Andres J."/>
            <person name="Pham M."/>
            <person name="Weisz D."/>
            <person name="Mascagni F."/>
            <person name="Usai G."/>
            <person name="Natali L."/>
            <person name="Bassil N."/>
            <person name="Fernandez G.E."/>
            <person name="Lomsadze A."/>
            <person name="Armour M."/>
            <person name="Olukolu B."/>
            <person name="Poorten T."/>
            <person name="Britton C."/>
            <person name="Davik J."/>
            <person name="Ashrafi H."/>
            <person name="Aiden E.L."/>
            <person name="Borodovsky M."/>
            <person name="Worthington M."/>
        </authorList>
    </citation>
    <scope>NUCLEOTIDE SEQUENCE [LARGE SCALE GENOMIC DNA]</scope>
    <source>
        <strain evidence="1">PI 553951</strain>
    </source>
</reference>
<dbReference type="Proteomes" id="UP001457282">
    <property type="component" value="Unassembled WGS sequence"/>
</dbReference>
<dbReference type="AlphaFoldDB" id="A0AAW1X1F1"/>
<dbReference type="GO" id="GO:0006396">
    <property type="term" value="P:RNA processing"/>
    <property type="evidence" value="ECO:0007669"/>
    <property type="project" value="InterPro"/>
</dbReference>
<evidence type="ECO:0000313" key="1">
    <source>
        <dbReference type="EMBL" id="KAK9929834.1"/>
    </source>
</evidence>
<dbReference type="InterPro" id="IPR035979">
    <property type="entry name" value="RBD_domain_sf"/>
</dbReference>
<dbReference type="InterPro" id="IPR008111">
    <property type="entry name" value="RNA-bd_8"/>
</dbReference>